<dbReference type="Proteomes" id="UP000649617">
    <property type="component" value="Unassembled WGS sequence"/>
</dbReference>
<dbReference type="AlphaFoldDB" id="A0A812LBZ4"/>
<accession>A0A812LBZ4</accession>
<evidence type="ECO:0000313" key="1">
    <source>
        <dbReference type="EMBL" id="CAE7241986.1"/>
    </source>
</evidence>
<evidence type="ECO:0000313" key="2">
    <source>
        <dbReference type="Proteomes" id="UP000649617"/>
    </source>
</evidence>
<dbReference type="EMBL" id="CAJNIZ010005458">
    <property type="protein sequence ID" value="CAE7241986.1"/>
    <property type="molecule type" value="Genomic_DNA"/>
</dbReference>
<reference evidence="1" key="1">
    <citation type="submission" date="2021-02" db="EMBL/GenBank/DDBJ databases">
        <authorList>
            <person name="Dougan E. K."/>
            <person name="Rhodes N."/>
            <person name="Thang M."/>
            <person name="Chan C."/>
        </authorList>
    </citation>
    <scope>NUCLEOTIDE SEQUENCE</scope>
</reference>
<dbReference type="OrthoDB" id="10330321at2759"/>
<proteinExistence type="predicted"/>
<gene>
    <name evidence="1" type="ORF">SPIL2461_LOCUS4234</name>
</gene>
<name>A0A812LBZ4_SYMPI</name>
<organism evidence="1 2">
    <name type="scientific">Symbiodinium pilosum</name>
    <name type="common">Dinoflagellate</name>
    <dbReference type="NCBI Taxonomy" id="2952"/>
    <lineage>
        <taxon>Eukaryota</taxon>
        <taxon>Sar</taxon>
        <taxon>Alveolata</taxon>
        <taxon>Dinophyceae</taxon>
        <taxon>Suessiales</taxon>
        <taxon>Symbiodiniaceae</taxon>
        <taxon>Symbiodinium</taxon>
    </lineage>
</organism>
<protein>
    <submittedName>
        <fullName evidence="1">Uncharacterized protein</fullName>
    </submittedName>
</protein>
<comment type="caution">
    <text evidence="1">The sequence shown here is derived from an EMBL/GenBank/DDBJ whole genome shotgun (WGS) entry which is preliminary data.</text>
</comment>
<sequence length="151" mass="16505">MFTLAPPRGFGPTTHKEVEIFQQQVRGERKAEIQALRERLQTATLERTASAGSILTRPASLAVDTAPADFEFPEPASLLASPAFRTLRSAGRMVSVPSPSGMATFKMRPVTADFPRERISPTMSYTTRLSMGLGCCTPMERYGVGGAKRQR</sequence>
<keyword evidence="2" id="KW-1185">Reference proteome</keyword>